<dbReference type="OrthoDB" id="9770408at2"/>
<protein>
    <submittedName>
        <fullName evidence="4">GST-like protein</fullName>
    </submittedName>
</protein>
<organism evidence="4 5">
    <name type="scientific">Pseudonocardia endophytica</name>
    <dbReference type="NCBI Taxonomy" id="401976"/>
    <lineage>
        <taxon>Bacteria</taxon>
        <taxon>Bacillati</taxon>
        <taxon>Actinomycetota</taxon>
        <taxon>Actinomycetes</taxon>
        <taxon>Pseudonocardiales</taxon>
        <taxon>Pseudonocardiaceae</taxon>
        <taxon>Pseudonocardia</taxon>
    </lineage>
</organism>
<dbReference type="InterPro" id="IPR004046">
    <property type="entry name" value="GST_C"/>
</dbReference>
<dbReference type="InterPro" id="IPR040079">
    <property type="entry name" value="Glutathione_S-Trfase"/>
</dbReference>
<dbReference type="Pfam" id="PF00043">
    <property type="entry name" value="GST_C"/>
    <property type="match status" value="1"/>
</dbReference>
<dbReference type="PROSITE" id="PS50404">
    <property type="entry name" value="GST_NTER"/>
    <property type="match status" value="1"/>
</dbReference>
<dbReference type="CDD" id="cd03048">
    <property type="entry name" value="GST_N_Ure2p_like"/>
    <property type="match status" value="1"/>
</dbReference>
<dbReference type="SUPFAM" id="SSF52833">
    <property type="entry name" value="Thioredoxin-like"/>
    <property type="match status" value="1"/>
</dbReference>
<dbReference type="PROSITE" id="PS50405">
    <property type="entry name" value="GST_CTER"/>
    <property type="match status" value="1"/>
</dbReference>
<feature type="region of interest" description="Disordered" evidence="1">
    <location>
        <begin position="196"/>
        <end position="237"/>
    </location>
</feature>
<dbReference type="SFLD" id="SFLDG01151">
    <property type="entry name" value="Main.2:_Nu-like"/>
    <property type="match status" value="1"/>
</dbReference>
<dbReference type="SFLD" id="SFLDG00358">
    <property type="entry name" value="Main_(cytGST)"/>
    <property type="match status" value="1"/>
</dbReference>
<gene>
    <name evidence="4" type="ORF">EV378_2037</name>
</gene>
<feature type="domain" description="GST N-terminal" evidence="2">
    <location>
        <begin position="1"/>
        <end position="86"/>
    </location>
</feature>
<evidence type="ECO:0000259" key="3">
    <source>
        <dbReference type="PROSITE" id="PS50405"/>
    </source>
</evidence>
<dbReference type="AlphaFoldDB" id="A0A4R1HVC2"/>
<name>A0A4R1HVC2_PSEEN</name>
<accession>A0A4R1HVC2</accession>
<evidence type="ECO:0000313" key="4">
    <source>
        <dbReference type="EMBL" id="TCK26208.1"/>
    </source>
</evidence>
<dbReference type="EMBL" id="SMFZ01000001">
    <property type="protein sequence ID" value="TCK26208.1"/>
    <property type="molecule type" value="Genomic_DNA"/>
</dbReference>
<dbReference type="PANTHER" id="PTHR44051">
    <property type="entry name" value="GLUTATHIONE S-TRANSFERASE-RELATED"/>
    <property type="match status" value="1"/>
</dbReference>
<feature type="domain" description="GST C-terminal" evidence="3">
    <location>
        <begin position="89"/>
        <end position="218"/>
    </location>
</feature>
<dbReference type="RefSeq" id="WP_132423109.1">
    <property type="nucleotide sequence ID" value="NZ_SMFZ01000001.1"/>
</dbReference>
<dbReference type="InterPro" id="IPR036282">
    <property type="entry name" value="Glutathione-S-Trfase_C_sf"/>
</dbReference>
<dbReference type="InterPro" id="IPR036249">
    <property type="entry name" value="Thioredoxin-like_sf"/>
</dbReference>
<evidence type="ECO:0000259" key="2">
    <source>
        <dbReference type="PROSITE" id="PS50404"/>
    </source>
</evidence>
<dbReference type="SUPFAM" id="SSF47616">
    <property type="entry name" value="GST C-terminal domain-like"/>
    <property type="match status" value="1"/>
</dbReference>
<proteinExistence type="predicted"/>
<evidence type="ECO:0000256" key="1">
    <source>
        <dbReference type="SAM" id="MobiDB-lite"/>
    </source>
</evidence>
<keyword evidence="5" id="KW-1185">Reference proteome</keyword>
<dbReference type="PANTHER" id="PTHR44051:SF19">
    <property type="entry name" value="DISULFIDE-BOND OXIDOREDUCTASE YFCG"/>
    <property type="match status" value="1"/>
</dbReference>
<comment type="caution">
    <text evidence="4">The sequence shown here is derived from an EMBL/GenBank/DDBJ whole genome shotgun (WGS) entry which is preliminary data.</text>
</comment>
<sequence>MIDLYGFTGPNVRKVVMALEELGLDYRVIWVDITAGEQFAESYRAVNPNSKVPALVDHDGPGGAEITLFESAAILLYLAEKTGRLLPEDPARRWTAISWLAWQVANHGPMAGQATHFLTYAPQQGIEVPYAQDRYGREIRRIYAMLDERLADREYLADEFSMADIACFGWVRVAKGQRIDIAEFPNVAAWSERISARPSGKVQLSDPKTGESERSTPFTAEQFATLMRSGPGADQDR</sequence>
<dbReference type="Gene3D" id="3.40.30.10">
    <property type="entry name" value="Glutaredoxin"/>
    <property type="match status" value="1"/>
</dbReference>
<dbReference type="SFLD" id="SFLDS00019">
    <property type="entry name" value="Glutathione_Transferase_(cytos"/>
    <property type="match status" value="1"/>
</dbReference>
<reference evidence="4 5" key="1">
    <citation type="submission" date="2019-03" db="EMBL/GenBank/DDBJ databases">
        <title>Sequencing the genomes of 1000 actinobacteria strains.</title>
        <authorList>
            <person name="Klenk H.-P."/>
        </authorList>
    </citation>
    <scope>NUCLEOTIDE SEQUENCE [LARGE SCALE GENOMIC DNA]</scope>
    <source>
        <strain evidence="4 5">DSM 44969</strain>
    </source>
</reference>
<dbReference type="InterPro" id="IPR010987">
    <property type="entry name" value="Glutathione-S-Trfase_C-like"/>
</dbReference>
<evidence type="ECO:0000313" key="5">
    <source>
        <dbReference type="Proteomes" id="UP000295560"/>
    </source>
</evidence>
<dbReference type="InterPro" id="IPR004045">
    <property type="entry name" value="Glutathione_S-Trfase_N"/>
</dbReference>
<dbReference type="Proteomes" id="UP000295560">
    <property type="component" value="Unassembled WGS sequence"/>
</dbReference>
<dbReference type="Gene3D" id="1.20.1050.10">
    <property type="match status" value="1"/>
</dbReference>
<dbReference type="Pfam" id="PF13409">
    <property type="entry name" value="GST_N_2"/>
    <property type="match status" value="1"/>
</dbReference>